<gene>
    <name evidence="4" type="ORF">H740_06592</name>
</gene>
<dbReference type="Proteomes" id="UP000011782">
    <property type="component" value="Unassembled WGS sequence"/>
</dbReference>
<comment type="similarity">
    <text evidence="1">Belongs to the TrbG/VirB9 family.</text>
</comment>
<organism evidence="4 5">
    <name type="scientific">Campylobacter showae CC57C</name>
    <dbReference type="NCBI Taxonomy" id="1073353"/>
    <lineage>
        <taxon>Bacteria</taxon>
        <taxon>Pseudomonadati</taxon>
        <taxon>Campylobacterota</taxon>
        <taxon>Epsilonproteobacteria</taxon>
        <taxon>Campylobacterales</taxon>
        <taxon>Campylobacteraceae</taxon>
        <taxon>Campylobacter</taxon>
    </lineage>
</organism>
<dbReference type="InterPro" id="IPR033645">
    <property type="entry name" value="VirB9/CagX/TrbG_C"/>
</dbReference>
<dbReference type="RefSeq" id="WP_002952526.1">
    <property type="nucleotide sequence ID" value="NZ_AOTD01000166.1"/>
</dbReference>
<dbReference type="EMBL" id="AOTD01000166">
    <property type="protein sequence ID" value="EMG30425.1"/>
    <property type="molecule type" value="Genomic_DNA"/>
</dbReference>
<proteinExistence type="inferred from homology"/>
<keyword evidence="2" id="KW-0732">Signal</keyword>
<evidence type="ECO:0000256" key="1">
    <source>
        <dbReference type="ARBA" id="ARBA00006135"/>
    </source>
</evidence>
<evidence type="ECO:0000256" key="3">
    <source>
        <dbReference type="SAM" id="MobiDB-lite"/>
    </source>
</evidence>
<dbReference type="STRING" id="1073353.H740_06592"/>
<reference evidence="4 5" key="1">
    <citation type="submission" date="2013-02" db="EMBL/GenBank/DDBJ databases">
        <title>Co-occurrence of anaerobic bacteria in colorectal carcinomas.</title>
        <authorList>
            <person name="Holt R.A."/>
            <person name="Warren R.L."/>
            <person name="Allen-Vercoe E."/>
            <person name="Pleasance S."/>
            <person name="Freeman D.J."/>
            <person name="Watson P."/>
            <person name="Moore R."/>
            <person name="Cochrane K."/>
        </authorList>
    </citation>
    <scope>NUCLEOTIDE SEQUENCE [LARGE SCALE GENOMIC DNA]</scope>
    <source>
        <strain evidence="4 5">CC57C</strain>
    </source>
</reference>
<accession>M3GYA9</accession>
<feature type="region of interest" description="Disordered" evidence="3">
    <location>
        <begin position="381"/>
        <end position="423"/>
    </location>
</feature>
<evidence type="ECO:0000313" key="4">
    <source>
        <dbReference type="EMBL" id="EMG30425.1"/>
    </source>
</evidence>
<sequence>MRNLIKLSIVSVLALNLSAPEPQEGLSEEQMNQIRAIMRQTQELVNEQQQNGSMGEDIFNDKNKDVNNNIQSNFKINPLGLYKQRQQLQGAKFNDPNGGQIPEQDVIDFGGAPDGSDRQIGKDELELMKNAIRNQDLKALQQKFHSKKYSGYENTQVVKYQPDKTIKIRTRHAMATTLIFDSEIDNFVLGDQTGFKIEQIPSQPNAIAIIPQLIGIDTSLTIFTGDGKIHTFYIFSTDYKNSSDPSFIVRIKDGETQKAKLAKLEEDGKEYLTIKDGIAELKVKKSDIYSGYTQKAKKENEWLLSAEIFSDKKFTYFKYSKDEMPQIPTIYAVIDKQDSPVETRVIGDYIIAETINPKFTIKSGDSYVCVERKETQAEKLRKEIRKNLNTDEEAVKQRQKENSKTITKNQEKYNESTKKARGF</sequence>
<dbReference type="CDD" id="cd06911">
    <property type="entry name" value="VirB9_CagX_TrbG"/>
    <property type="match status" value="1"/>
</dbReference>
<evidence type="ECO:0000256" key="2">
    <source>
        <dbReference type="ARBA" id="ARBA00022729"/>
    </source>
</evidence>
<dbReference type="OrthoDB" id="5515031at2"/>
<evidence type="ECO:0000313" key="5">
    <source>
        <dbReference type="Proteomes" id="UP000011782"/>
    </source>
</evidence>
<dbReference type="PATRIC" id="fig|1073353.3.peg.1416"/>
<dbReference type="InterPro" id="IPR010258">
    <property type="entry name" value="Conjugal_tfr_TrbG/VirB9/CagX"/>
</dbReference>
<protein>
    <submittedName>
        <fullName evidence="4">VirB9</fullName>
    </submittedName>
</protein>
<comment type="caution">
    <text evidence="4">The sequence shown here is derived from an EMBL/GenBank/DDBJ whole genome shotgun (WGS) entry which is preliminary data.</text>
</comment>
<dbReference type="InterPro" id="IPR038161">
    <property type="entry name" value="VirB9/CagX/TrbG_C_sf"/>
</dbReference>
<dbReference type="Pfam" id="PF03524">
    <property type="entry name" value="CagX"/>
    <property type="match status" value="1"/>
</dbReference>
<dbReference type="AlphaFoldDB" id="M3GYA9"/>
<dbReference type="Gene3D" id="2.60.40.2500">
    <property type="match status" value="1"/>
</dbReference>
<name>M3GYA9_9BACT</name>